<keyword evidence="1" id="KW-0812">Transmembrane</keyword>
<name>A0A061JK64_STUST</name>
<dbReference type="RefSeq" id="WP_003297120.1">
    <property type="nucleotide sequence ID" value="NZ_KK020676.1"/>
</dbReference>
<proteinExistence type="predicted"/>
<protein>
    <submittedName>
        <fullName evidence="2">Uncharacterized protein</fullName>
    </submittedName>
</protein>
<feature type="transmembrane region" description="Helical" evidence="1">
    <location>
        <begin position="33"/>
        <end position="59"/>
    </location>
</feature>
<dbReference type="EMBL" id="AMCZ02000029">
    <property type="protein sequence ID" value="EWC39871.1"/>
    <property type="molecule type" value="Genomic_DNA"/>
</dbReference>
<dbReference type="HOGENOM" id="CLU_113715_0_0_6"/>
<keyword evidence="1" id="KW-1133">Transmembrane helix</keyword>
<feature type="transmembrane region" description="Helical" evidence="1">
    <location>
        <begin position="176"/>
        <end position="195"/>
    </location>
</feature>
<feature type="transmembrane region" description="Helical" evidence="1">
    <location>
        <begin position="145"/>
        <end position="164"/>
    </location>
</feature>
<sequence>MELLQLILLTLTAGASALLLGRSRRHYGEADQPALFGALLGFILTAASGACGAAGLIGIDLEQARQWLERASLLLGLPLIALAALTLARRWAWSRPNWGRVILGLCVFFELARQLGWSEPYALGLTLASALLLVYAGALQWPASLPCAAGVAAGVLLLGTAPLPQSLPLSNPFGELRPLLLAIASPLLAVLLVRLPGSVREEHQALA</sequence>
<evidence type="ECO:0000313" key="3">
    <source>
        <dbReference type="Proteomes" id="UP000026923"/>
    </source>
</evidence>
<reference evidence="2 3" key="1">
    <citation type="journal article" date="2013" name="Genome Announc.">
        <title>Draft Genome of the Nitrogen-Fixing Bacterium Pseudomonas stutzeri Strain KOS6 Isolated from Industrial Hydrocarbon Sludge.</title>
        <authorList>
            <person name="Grigoryeva T.V."/>
            <person name="Laikov A.V."/>
            <person name="Naumova R.P."/>
            <person name="Manolov A.I."/>
            <person name="Larin A.K."/>
            <person name="Karpova I.Y."/>
            <person name="Semashko T.A."/>
            <person name="Alexeev D.G."/>
            <person name="Kostryukova E.S."/>
            <person name="Muller R."/>
            <person name="Govorun V.M."/>
        </authorList>
    </citation>
    <scope>NUCLEOTIDE SEQUENCE [LARGE SCALE GENOMIC DNA]</scope>
    <source>
        <strain evidence="2 3">KOS6</strain>
    </source>
</reference>
<keyword evidence="1" id="KW-0472">Membrane</keyword>
<evidence type="ECO:0000313" key="2">
    <source>
        <dbReference type="EMBL" id="EWC39871.1"/>
    </source>
</evidence>
<dbReference type="eggNOG" id="ENOG50349B7">
    <property type="taxonomic scope" value="Bacteria"/>
</dbReference>
<feature type="transmembrane region" description="Helical" evidence="1">
    <location>
        <begin position="71"/>
        <end position="92"/>
    </location>
</feature>
<dbReference type="AlphaFoldDB" id="A0A061JK64"/>
<organism evidence="2 3">
    <name type="scientific">Stutzerimonas stutzeri KOS6</name>
    <dbReference type="NCBI Taxonomy" id="1218352"/>
    <lineage>
        <taxon>Bacteria</taxon>
        <taxon>Pseudomonadati</taxon>
        <taxon>Pseudomonadota</taxon>
        <taxon>Gammaproteobacteria</taxon>
        <taxon>Pseudomonadales</taxon>
        <taxon>Pseudomonadaceae</taxon>
        <taxon>Stutzerimonas</taxon>
    </lineage>
</organism>
<dbReference type="Proteomes" id="UP000026923">
    <property type="component" value="Unassembled WGS sequence"/>
</dbReference>
<dbReference type="OrthoDB" id="6199484at2"/>
<gene>
    <name evidence="2" type="ORF">B597_018105</name>
</gene>
<comment type="caution">
    <text evidence="2">The sequence shown here is derived from an EMBL/GenBank/DDBJ whole genome shotgun (WGS) entry which is preliminary data.</text>
</comment>
<feature type="transmembrane region" description="Helical" evidence="1">
    <location>
        <begin position="121"/>
        <end position="138"/>
    </location>
</feature>
<accession>A0A061JK64</accession>
<evidence type="ECO:0000256" key="1">
    <source>
        <dbReference type="SAM" id="Phobius"/>
    </source>
</evidence>